<keyword evidence="12" id="KW-0902">Two-component regulatory system</keyword>
<dbReference type="SUPFAM" id="SSF103190">
    <property type="entry name" value="Sensory domain-like"/>
    <property type="match status" value="1"/>
</dbReference>
<dbReference type="InterPro" id="IPR005467">
    <property type="entry name" value="His_kinase_dom"/>
</dbReference>
<dbReference type="SUPFAM" id="SSF158472">
    <property type="entry name" value="HAMP domain-like"/>
    <property type="match status" value="1"/>
</dbReference>
<dbReference type="GO" id="GO:0000155">
    <property type="term" value="F:phosphorelay sensor kinase activity"/>
    <property type="evidence" value="ECO:0007669"/>
    <property type="project" value="InterPro"/>
</dbReference>
<evidence type="ECO:0000256" key="14">
    <source>
        <dbReference type="SAM" id="Coils"/>
    </source>
</evidence>
<dbReference type="GO" id="GO:0005886">
    <property type="term" value="C:plasma membrane"/>
    <property type="evidence" value="ECO:0007669"/>
    <property type="project" value="UniProtKB-SubCell"/>
</dbReference>
<dbReference type="PROSITE" id="PS50885">
    <property type="entry name" value="HAMP"/>
    <property type="match status" value="1"/>
</dbReference>
<dbReference type="Proteomes" id="UP000187074">
    <property type="component" value="Unassembled WGS sequence"/>
</dbReference>
<dbReference type="CDD" id="cd18773">
    <property type="entry name" value="PDC1_HK_sensor"/>
    <property type="match status" value="1"/>
</dbReference>
<dbReference type="AlphaFoldDB" id="A0A1R1B127"/>
<comment type="subcellular location">
    <subcellularLocation>
        <location evidence="2">Cell membrane</location>
        <topology evidence="2">Multi-pass membrane protein</topology>
    </subcellularLocation>
</comment>
<dbReference type="Gene3D" id="3.30.565.10">
    <property type="entry name" value="Histidine kinase-like ATPase, C-terminal domain"/>
    <property type="match status" value="1"/>
</dbReference>
<dbReference type="SMART" id="SM00304">
    <property type="entry name" value="HAMP"/>
    <property type="match status" value="1"/>
</dbReference>
<evidence type="ECO:0000256" key="10">
    <source>
        <dbReference type="ARBA" id="ARBA00022840"/>
    </source>
</evidence>
<dbReference type="GO" id="GO:0005524">
    <property type="term" value="F:ATP binding"/>
    <property type="evidence" value="ECO:0007669"/>
    <property type="project" value="UniProtKB-KW"/>
</dbReference>
<evidence type="ECO:0000313" key="17">
    <source>
        <dbReference type="EMBL" id="OME92210.1"/>
    </source>
</evidence>
<keyword evidence="4" id="KW-1003">Cell membrane</keyword>
<evidence type="ECO:0000256" key="4">
    <source>
        <dbReference type="ARBA" id="ARBA00022475"/>
    </source>
</evidence>
<feature type="domain" description="Histidine kinase" evidence="15">
    <location>
        <begin position="472"/>
        <end position="583"/>
    </location>
</feature>
<dbReference type="STRING" id="1401.BK123_16500"/>
<feature type="domain" description="HAMP" evidence="16">
    <location>
        <begin position="313"/>
        <end position="365"/>
    </location>
</feature>
<comment type="catalytic activity">
    <reaction evidence="1">
        <text>ATP + protein L-histidine = ADP + protein N-phospho-L-histidine.</text>
        <dbReference type="EC" id="2.7.13.3"/>
    </reaction>
</comment>
<dbReference type="InterPro" id="IPR036890">
    <property type="entry name" value="HATPase_C_sf"/>
</dbReference>
<dbReference type="SMART" id="SM00387">
    <property type="entry name" value="HATPase_c"/>
    <property type="match status" value="1"/>
</dbReference>
<keyword evidence="14" id="KW-0175">Coiled coil</keyword>
<dbReference type="Gene3D" id="6.10.340.10">
    <property type="match status" value="1"/>
</dbReference>
<evidence type="ECO:0000256" key="13">
    <source>
        <dbReference type="ARBA" id="ARBA00023136"/>
    </source>
</evidence>
<feature type="coiled-coil region" evidence="14">
    <location>
        <begin position="353"/>
        <end position="380"/>
    </location>
</feature>
<name>A0A1R1B127_PAELA</name>
<evidence type="ECO:0000256" key="11">
    <source>
        <dbReference type="ARBA" id="ARBA00022989"/>
    </source>
</evidence>
<dbReference type="SUPFAM" id="SSF55874">
    <property type="entry name" value="ATPase domain of HSP90 chaperone/DNA topoisomerase II/histidine kinase"/>
    <property type="match status" value="1"/>
</dbReference>
<dbReference type="InterPro" id="IPR029151">
    <property type="entry name" value="Sensor-like_sf"/>
</dbReference>
<dbReference type="OrthoDB" id="9776552at2"/>
<dbReference type="InterPro" id="IPR003594">
    <property type="entry name" value="HATPase_dom"/>
</dbReference>
<organism evidence="17 18">
    <name type="scientific">Paenibacillus lautus</name>
    <name type="common">Bacillus lautus</name>
    <dbReference type="NCBI Taxonomy" id="1401"/>
    <lineage>
        <taxon>Bacteria</taxon>
        <taxon>Bacillati</taxon>
        <taxon>Bacillota</taxon>
        <taxon>Bacilli</taxon>
        <taxon>Bacillales</taxon>
        <taxon>Paenibacillaceae</taxon>
        <taxon>Paenibacillus</taxon>
    </lineage>
</organism>
<dbReference type="InterPro" id="IPR010559">
    <property type="entry name" value="Sig_transdc_His_kin_internal"/>
</dbReference>
<keyword evidence="5" id="KW-0597">Phosphoprotein</keyword>
<evidence type="ECO:0000256" key="5">
    <source>
        <dbReference type="ARBA" id="ARBA00022553"/>
    </source>
</evidence>
<accession>A0A1R1B127</accession>
<dbReference type="InterPro" id="IPR050640">
    <property type="entry name" value="Bact_2-comp_sensor_kinase"/>
</dbReference>
<keyword evidence="9 17" id="KW-0418">Kinase</keyword>
<dbReference type="PANTHER" id="PTHR34220">
    <property type="entry name" value="SENSOR HISTIDINE KINASE YPDA"/>
    <property type="match status" value="1"/>
</dbReference>
<evidence type="ECO:0000313" key="18">
    <source>
        <dbReference type="Proteomes" id="UP000187074"/>
    </source>
</evidence>
<dbReference type="Pfam" id="PF02518">
    <property type="entry name" value="HATPase_c"/>
    <property type="match status" value="1"/>
</dbReference>
<dbReference type="Pfam" id="PF00672">
    <property type="entry name" value="HAMP"/>
    <property type="match status" value="1"/>
</dbReference>
<evidence type="ECO:0000256" key="6">
    <source>
        <dbReference type="ARBA" id="ARBA00022679"/>
    </source>
</evidence>
<keyword evidence="11" id="KW-1133">Transmembrane helix</keyword>
<evidence type="ECO:0000256" key="1">
    <source>
        <dbReference type="ARBA" id="ARBA00000085"/>
    </source>
</evidence>
<sequence length="593" mass="67776">MTKLFHWYASLGLASKQFIYLFIVTLLLVQVLAWRNLHEAENLLQNQVIRDAVLLVSRTNQYIDASLDNVENMLLLLSTRADLLEEGNEEAAVETLRKFAGINNSIARTLYMIRADGQVFASSQVAYDIIGNPKLNQLYELALINYGAINVSEPYDSPMSGRTLAYVLPIADAGNKVKGVVVVELNLDLLTERIAPMIYQSYILFTKEGNVINRLDSRDKLLPFQASSYPPKLEESFRGQLALLKVGVSGIEGDSLNPLVAVKSTKNRLGWSLAAFIEEDYFYQDLQKLNNNYRTASIVWIIMLLISAYVLSRSFTLPIRRFVEKMDRLNNFQVVAKLPVTRMDEIGRLTQSYNAMLERIQSLLQKTKNAEEQKKEYELKMLRSQIAPHFLYNTLACISSLAKQQRIDELRDTIRSLVKLLSFSFDKQSEYVSLEEELEGLRMYMHIQQVRYGEQYQFMIDINPDLLQYRILKLTLQPLVENALFHGLTPNHGGLIVVKGGLRKGILRLYVRDNGIGIKREKRSRLLLENQDGGQRSMYRFTGIGLRNVHERIRIHHGETYGLRIGSAEGAGTVVRVDMPILTESDERLGVWR</sequence>
<dbReference type="EC" id="2.7.13.3" evidence="3"/>
<keyword evidence="6" id="KW-0808">Transferase</keyword>
<dbReference type="PROSITE" id="PS50109">
    <property type="entry name" value="HIS_KIN"/>
    <property type="match status" value="1"/>
</dbReference>
<evidence type="ECO:0000256" key="3">
    <source>
        <dbReference type="ARBA" id="ARBA00012438"/>
    </source>
</evidence>
<dbReference type="CDD" id="cd06225">
    <property type="entry name" value="HAMP"/>
    <property type="match status" value="1"/>
</dbReference>
<keyword evidence="7" id="KW-0812">Transmembrane</keyword>
<evidence type="ECO:0000256" key="8">
    <source>
        <dbReference type="ARBA" id="ARBA00022741"/>
    </source>
</evidence>
<dbReference type="PRINTS" id="PR00344">
    <property type="entry name" value="BCTRLSENSOR"/>
</dbReference>
<evidence type="ECO:0000256" key="12">
    <source>
        <dbReference type="ARBA" id="ARBA00023012"/>
    </source>
</evidence>
<keyword evidence="8" id="KW-0547">Nucleotide-binding</keyword>
<dbReference type="RefSeq" id="WP_076323466.1">
    <property type="nucleotide sequence ID" value="NZ_MRTF01000005.1"/>
</dbReference>
<reference evidence="17 18" key="1">
    <citation type="submission" date="2016-11" db="EMBL/GenBank/DDBJ databases">
        <title>Paenibacillus species isolates.</title>
        <authorList>
            <person name="Beno S.M."/>
        </authorList>
    </citation>
    <scope>NUCLEOTIDE SEQUENCE [LARGE SCALE GENOMIC DNA]</scope>
    <source>
        <strain evidence="17 18">FSL F4-0100</strain>
    </source>
</reference>
<keyword evidence="13" id="KW-0472">Membrane</keyword>
<gene>
    <name evidence="17" type="ORF">BK123_16500</name>
</gene>
<dbReference type="InterPro" id="IPR003660">
    <property type="entry name" value="HAMP_dom"/>
</dbReference>
<evidence type="ECO:0000259" key="15">
    <source>
        <dbReference type="PROSITE" id="PS50109"/>
    </source>
</evidence>
<dbReference type="Pfam" id="PF06580">
    <property type="entry name" value="His_kinase"/>
    <property type="match status" value="1"/>
</dbReference>
<dbReference type="InterPro" id="IPR033479">
    <property type="entry name" value="dCache_1"/>
</dbReference>
<evidence type="ECO:0000256" key="2">
    <source>
        <dbReference type="ARBA" id="ARBA00004651"/>
    </source>
</evidence>
<dbReference type="PANTHER" id="PTHR34220:SF7">
    <property type="entry name" value="SENSOR HISTIDINE KINASE YPDA"/>
    <property type="match status" value="1"/>
</dbReference>
<comment type="caution">
    <text evidence="17">The sequence shown here is derived from an EMBL/GenBank/DDBJ whole genome shotgun (WGS) entry which is preliminary data.</text>
</comment>
<evidence type="ECO:0000256" key="7">
    <source>
        <dbReference type="ARBA" id="ARBA00022692"/>
    </source>
</evidence>
<evidence type="ECO:0000256" key="9">
    <source>
        <dbReference type="ARBA" id="ARBA00022777"/>
    </source>
</evidence>
<dbReference type="Pfam" id="PF02743">
    <property type="entry name" value="dCache_1"/>
    <property type="match status" value="1"/>
</dbReference>
<protein>
    <recommendedName>
        <fullName evidence="3">histidine kinase</fullName>
        <ecNumber evidence="3">2.7.13.3</ecNumber>
    </recommendedName>
</protein>
<proteinExistence type="predicted"/>
<keyword evidence="10" id="KW-0067">ATP-binding</keyword>
<dbReference type="InterPro" id="IPR004358">
    <property type="entry name" value="Sig_transdc_His_kin-like_C"/>
</dbReference>
<dbReference type="EMBL" id="MRTF01000005">
    <property type="protein sequence ID" value="OME92210.1"/>
    <property type="molecule type" value="Genomic_DNA"/>
</dbReference>
<evidence type="ECO:0000259" key="16">
    <source>
        <dbReference type="PROSITE" id="PS50885"/>
    </source>
</evidence>
<dbReference type="Gene3D" id="3.30.450.20">
    <property type="entry name" value="PAS domain"/>
    <property type="match status" value="1"/>
</dbReference>